<organism evidence="1 2">
    <name type="scientific">Epicoccum nigrum</name>
    <name type="common">Soil fungus</name>
    <name type="synonym">Epicoccum purpurascens</name>
    <dbReference type="NCBI Taxonomy" id="105696"/>
    <lineage>
        <taxon>Eukaryota</taxon>
        <taxon>Fungi</taxon>
        <taxon>Dikarya</taxon>
        <taxon>Ascomycota</taxon>
        <taxon>Pezizomycotina</taxon>
        <taxon>Dothideomycetes</taxon>
        <taxon>Pleosporomycetidae</taxon>
        <taxon>Pleosporales</taxon>
        <taxon>Pleosporineae</taxon>
        <taxon>Didymellaceae</taxon>
        <taxon>Epicoccum</taxon>
    </lineage>
</organism>
<proteinExistence type="predicted"/>
<gene>
    <name evidence="1" type="ORF">B5807_10447</name>
</gene>
<name>A0A1Y2LPB9_EPING</name>
<dbReference type="InParanoid" id="A0A1Y2LPB9"/>
<evidence type="ECO:0000313" key="1">
    <source>
        <dbReference type="EMBL" id="OSS45382.1"/>
    </source>
</evidence>
<sequence length="141" mass="15209">MDLLACHSECSHPNAIAVSSSFFSQGCLRQDKDSLAYYIHVYESVAKYETNVIAVLHSDRAPGSQNRLNFWDTDGLLGSDLGLLALFSDGMHVAVRPMTLYGGPASNKTCQPPANLVVISKDTTARFPRAISSLAFEVGTA</sequence>
<reference evidence="1 2" key="1">
    <citation type="journal article" date="2017" name="Genome Announc.">
        <title>Genome sequence of the saprophytic ascomycete Epicoccum nigrum ICMP 19927 strain isolated from New Zealand.</title>
        <authorList>
            <person name="Fokin M."/>
            <person name="Fleetwood D."/>
            <person name="Weir B.S."/>
            <person name="Villas-Boas S.G."/>
        </authorList>
    </citation>
    <scope>NUCLEOTIDE SEQUENCE [LARGE SCALE GENOMIC DNA]</scope>
    <source>
        <strain evidence="1 2">ICMP 19927</strain>
    </source>
</reference>
<evidence type="ECO:0000313" key="2">
    <source>
        <dbReference type="Proteomes" id="UP000193240"/>
    </source>
</evidence>
<dbReference type="AlphaFoldDB" id="A0A1Y2LPB9"/>
<accession>A0A1Y2LPB9</accession>
<dbReference type="EMBL" id="KZ107854">
    <property type="protein sequence ID" value="OSS45382.1"/>
    <property type="molecule type" value="Genomic_DNA"/>
</dbReference>
<keyword evidence="2" id="KW-1185">Reference proteome</keyword>
<protein>
    <submittedName>
        <fullName evidence="1">Uncharacterized protein</fullName>
    </submittedName>
</protein>
<dbReference type="Proteomes" id="UP000193240">
    <property type="component" value="Unassembled WGS sequence"/>
</dbReference>